<dbReference type="FunFam" id="3.20.20.100:FF:000006">
    <property type="entry name" value="Aldo-keto reductase family 1 member A1"/>
    <property type="match status" value="1"/>
</dbReference>
<dbReference type="AlphaFoldDB" id="A0A232EWE5"/>
<dbReference type="STRING" id="543379.A0A232EWE5"/>
<dbReference type="PROSITE" id="PS00062">
    <property type="entry name" value="ALDOKETO_REDUCTASE_2"/>
    <property type="match status" value="1"/>
</dbReference>
<evidence type="ECO:0000259" key="8">
    <source>
        <dbReference type="Pfam" id="PF00248"/>
    </source>
</evidence>
<dbReference type="Gene3D" id="3.20.20.100">
    <property type="entry name" value="NADP-dependent oxidoreductase domain"/>
    <property type="match status" value="1"/>
</dbReference>
<comment type="caution">
    <text evidence="9">The sequence shown here is derived from an EMBL/GenBank/DDBJ whole genome shotgun (WGS) entry which is preliminary data.</text>
</comment>
<dbReference type="PROSITE" id="PS00798">
    <property type="entry name" value="ALDOKETO_REDUCTASE_1"/>
    <property type="match status" value="1"/>
</dbReference>
<protein>
    <recommendedName>
        <fullName evidence="8">NADP-dependent oxidoreductase domain-containing protein</fullName>
    </recommendedName>
</protein>
<evidence type="ECO:0000256" key="1">
    <source>
        <dbReference type="ARBA" id="ARBA00007905"/>
    </source>
</evidence>
<feature type="signal peptide" evidence="7">
    <location>
        <begin position="1"/>
        <end position="19"/>
    </location>
</feature>
<accession>A0A232EWE5</accession>
<evidence type="ECO:0000256" key="2">
    <source>
        <dbReference type="ARBA" id="ARBA00022857"/>
    </source>
</evidence>
<keyword evidence="2" id="KW-0521">NADP</keyword>
<evidence type="ECO:0000256" key="7">
    <source>
        <dbReference type="SAM" id="SignalP"/>
    </source>
</evidence>
<dbReference type="InterPro" id="IPR036812">
    <property type="entry name" value="NAD(P)_OxRdtase_dom_sf"/>
</dbReference>
<dbReference type="SUPFAM" id="SSF51430">
    <property type="entry name" value="NAD(P)-linked oxidoreductase"/>
    <property type="match status" value="1"/>
</dbReference>
<feature type="active site" description="Proton donor" evidence="4">
    <location>
        <position position="69"/>
    </location>
</feature>
<dbReference type="InterPro" id="IPR018170">
    <property type="entry name" value="Aldo/ket_reductase_CS"/>
</dbReference>
<evidence type="ECO:0000256" key="5">
    <source>
        <dbReference type="PIRSR" id="PIRSR000097-2"/>
    </source>
</evidence>
<comment type="similarity">
    <text evidence="1">Belongs to the aldo/keto reductase family.</text>
</comment>
<dbReference type="Proteomes" id="UP000215335">
    <property type="component" value="Unassembled WGS sequence"/>
</dbReference>
<reference evidence="9 10" key="1">
    <citation type="journal article" date="2017" name="Curr. Biol.">
        <title>The Evolution of Venom by Co-option of Single-Copy Genes.</title>
        <authorList>
            <person name="Martinson E.O."/>
            <person name="Mrinalini"/>
            <person name="Kelkar Y.D."/>
            <person name="Chang C.H."/>
            <person name="Werren J.H."/>
        </authorList>
    </citation>
    <scope>NUCLEOTIDE SEQUENCE [LARGE SCALE GENOMIC DNA]</scope>
    <source>
        <strain evidence="9 10">Alberta</strain>
        <tissue evidence="9">Whole body</tissue>
    </source>
</reference>
<organism evidence="9 10">
    <name type="scientific">Trichomalopsis sarcophagae</name>
    <dbReference type="NCBI Taxonomy" id="543379"/>
    <lineage>
        <taxon>Eukaryota</taxon>
        <taxon>Metazoa</taxon>
        <taxon>Ecdysozoa</taxon>
        <taxon>Arthropoda</taxon>
        <taxon>Hexapoda</taxon>
        <taxon>Insecta</taxon>
        <taxon>Pterygota</taxon>
        <taxon>Neoptera</taxon>
        <taxon>Endopterygota</taxon>
        <taxon>Hymenoptera</taxon>
        <taxon>Apocrita</taxon>
        <taxon>Proctotrupomorpha</taxon>
        <taxon>Chalcidoidea</taxon>
        <taxon>Pteromalidae</taxon>
        <taxon>Pteromalinae</taxon>
        <taxon>Trichomalopsis</taxon>
    </lineage>
</organism>
<feature type="site" description="Lowers pKa of active site Tyr" evidence="6">
    <location>
        <position position="97"/>
    </location>
</feature>
<keyword evidence="3" id="KW-0560">Oxidoreductase</keyword>
<dbReference type="OrthoDB" id="7693672at2759"/>
<dbReference type="InterPro" id="IPR023210">
    <property type="entry name" value="NADP_OxRdtase_dom"/>
</dbReference>
<dbReference type="Pfam" id="PF00248">
    <property type="entry name" value="Aldo_ket_red"/>
    <property type="match status" value="1"/>
</dbReference>
<dbReference type="InterPro" id="IPR020471">
    <property type="entry name" value="AKR"/>
</dbReference>
<sequence>MVLTTCVFYFLLIFQYCYGVTVPTRKLIDGNEIPVLGFGTYLLTSEDVKIAIPAALKNGYRHIDTAFDYQNEKDIGIALKEWFSTGGKREDLFITSKLNDISRMLMQLPTQANRPSDVAEAAEMTLNNLGLEYVDMYLVHLPFTLQRTPDFRHLKYENGTYALDTSTDHIAVWKEMEKLVKAGKAKSIGLSNFNKTQVLRVWANSEIKPSNLQIETNVYIQQEELNELCKELGIVLTGYSPLGSADTTHLRRRKRQTGGMLPVLEHPVVQGIARKYGKSPAQIVLRYKLQRNIVAIPKSRNSDHIKENIEVFDFQLSSSDMTRLRKLDQNGRYRKFDFLTFNVEHHPEYPFSYRIPDAN</sequence>
<dbReference type="PRINTS" id="PR00069">
    <property type="entry name" value="ALDKETRDTASE"/>
</dbReference>
<evidence type="ECO:0000256" key="3">
    <source>
        <dbReference type="ARBA" id="ARBA00023002"/>
    </source>
</evidence>
<dbReference type="PANTHER" id="PTHR11732">
    <property type="entry name" value="ALDO/KETO REDUCTASE"/>
    <property type="match status" value="1"/>
</dbReference>
<dbReference type="GO" id="GO:0016491">
    <property type="term" value="F:oxidoreductase activity"/>
    <property type="evidence" value="ECO:0007669"/>
    <property type="project" value="UniProtKB-KW"/>
</dbReference>
<dbReference type="CDD" id="cd19071">
    <property type="entry name" value="AKR_AKR1-5-like"/>
    <property type="match status" value="1"/>
</dbReference>
<keyword evidence="10" id="KW-1185">Reference proteome</keyword>
<evidence type="ECO:0000256" key="4">
    <source>
        <dbReference type="PIRSR" id="PIRSR000097-1"/>
    </source>
</evidence>
<gene>
    <name evidence="9" type="ORF">TSAR_016280</name>
</gene>
<dbReference type="EMBL" id="NNAY01001882">
    <property type="protein sequence ID" value="OXU22653.1"/>
    <property type="molecule type" value="Genomic_DNA"/>
</dbReference>
<feature type="domain" description="NADP-dependent oxidoreductase" evidence="8">
    <location>
        <begin position="36"/>
        <end position="328"/>
    </location>
</feature>
<evidence type="ECO:0000313" key="10">
    <source>
        <dbReference type="Proteomes" id="UP000215335"/>
    </source>
</evidence>
<evidence type="ECO:0000313" key="9">
    <source>
        <dbReference type="EMBL" id="OXU22653.1"/>
    </source>
</evidence>
<dbReference type="PIRSF" id="PIRSF000097">
    <property type="entry name" value="AKR"/>
    <property type="match status" value="1"/>
</dbReference>
<feature type="chain" id="PRO_5012195517" description="NADP-dependent oxidoreductase domain-containing protein" evidence="7">
    <location>
        <begin position="20"/>
        <end position="359"/>
    </location>
</feature>
<name>A0A232EWE5_9HYME</name>
<feature type="binding site" evidence="5">
    <location>
        <position position="140"/>
    </location>
    <ligand>
        <name>substrate</name>
    </ligand>
</feature>
<keyword evidence="7" id="KW-0732">Signal</keyword>
<proteinExistence type="inferred from homology"/>
<evidence type="ECO:0000256" key="6">
    <source>
        <dbReference type="PIRSR" id="PIRSR000097-3"/>
    </source>
</evidence>